<evidence type="ECO:0000313" key="2">
    <source>
        <dbReference type="EMBL" id="TCP06576.1"/>
    </source>
</evidence>
<proteinExistence type="predicted"/>
<dbReference type="InterPro" id="IPR010906">
    <property type="entry name" value="Phage_lambda_Nu1_terminase-ssu"/>
</dbReference>
<reference evidence="2 3" key="1">
    <citation type="submission" date="2019-03" db="EMBL/GenBank/DDBJ databases">
        <title>Genomic Encyclopedia of Type Strains, Phase IV (KMG-IV): sequencing the most valuable type-strain genomes for metagenomic binning, comparative biology and taxonomic classification.</title>
        <authorList>
            <person name="Goeker M."/>
        </authorList>
    </citation>
    <scope>NUCLEOTIDE SEQUENCE [LARGE SCALE GENOMIC DNA]</scope>
    <source>
        <strain evidence="2 3">DSM 15264</strain>
    </source>
</reference>
<evidence type="ECO:0000256" key="1">
    <source>
        <dbReference type="SAM" id="MobiDB-lite"/>
    </source>
</evidence>
<feature type="compositionally biased region" description="Acidic residues" evidence="1">
    <location>
        <begin position="160"/>
        <end position="173"/>
    </location>
</feature>
<dbReference type="AlphaFoldDB" id="A0AA46DDS4"/>
<accession>A0AA46DDS4</accession>
<gene>
    <name evidence="2" type="ORF">EV676_10659</name>
</gene>
<sequence length="173" mass="18649">MNLAQPITQAEFAQLVGISEAKVSQLVSEGVLVRGESGQAWLHAYCGRLREMAAGRMSESGGLDLVQERARLAREQADAVAMKNKIMRKEYAPVSLLSEVLASASQALAAKLEALPMQLKRASRNLSADDIAMLEREVARARNEWVEATSSLDLALGAPSDEDDEPAAAQEVD</sequence>
<organism evidence="2 3">
    <name type="scientific">Caldimonas thermodepolymerans</name>
    <dbReference type="NCBI Taxonomy" id="215580"/>
    <lineage>
        <taxon>Bacteria</taxon>
        <taxon>Pseudomonadati</taxon>
        <taxon>Pseudomonadota</taxon>
        <taxon>Betaproteobacteria</taxon>
        <taxon>Burkholderiales</taxon>
        <taxon>Sphaerotilaceae</taxon>
        <taxon>Caldimonas</taxon>
    </lineage>
</organism>
<protein>
    <submittedName>
        <fullName evidence="2">Phage terminase Nu1 subunit (DNA packaging protein)</fullName>
    </submittedName>
</protein>
<evidence type="ECO:0000313" key="3">
    <source>
        <dbReference type="Proteomes" id="UP000294772"/>
    </source>
</evidence>
<dbReference type="RefSeq" id="WP_132765396.1">
    <property type="nucleotide sequence ID" value="NZ_CP110416.1"/>
</dbReference>
<dbReference type="Pfam" id="PF07471">
    <property type="entry name" value="Phage_Nu1"/>
    <property type="match status" value="1"/>
</dbReference>
<feature type="region of interest" description="Disordered" evidence="1">
    <location>
        <begin position="152"/>
        <end position="173"/>
    </location>
</feature>
<comment type="caution">
    <text evidence="2">The sequence shown here is derived from an EMBL/GenBank/DDBJ whole genome shotgun (WGS) entry which is preliminary data.</text>
</comment>
<name>A0AA46DDS4_9BURK</name>
<dbReference type="EMBL" id="SLXF01000006">
    <property type="protein sequence ID" value="TCP06576.1"/>
    <property type="molecule type" value="Genomic_DNA"/>
</dbReference>
<dbReference type="Proteomes" id="UP000294772">
    <property type="component" value="Unassembled WGS sequence"/>
</dbReference>